<protein>
    <recommendedName>
        <fullName evidence="17">Aprataxin-like protein</fullName>
        <ecNumber evidence="4">3.6.1.71</ecNumber>
        <ecNumber evidence="3">3.6.1.72</ecNumber>
    </recommendedName>
    <alternativeName>
        <fullName evidence="18">Hit family protein 3</fullName>
    </alternativeName>
</protein>
<keyword evidence="12" id="KW-0539">Nucleus</keyword>
<dbReference type="Pfam" id="PF16278">
    <property type="entry name" value="zf-C2HE"/>
    <property type="match status" value="1"/>
</dbReference>
<comment type="subcellular location">
    <subcellularLocation>
        <location evidence="2">Cytoplasm</location>
    </subcellularLocation>
    <subcellularLocation>
        <location evidence="1">Nucleus</location>
    </subcellularLocation>
</comment>
<evidence type="ECO:0000256" key="7">
    <source>
        <dbReference type="ARBA" id="ARBA00022763"/>
    </source>
</evidence>
<dbReference type="FunFam" id="3.30.428.10:FF:000017">
    <property type="entry name" value="Aprataxin-like protein"/>
    <property type="match status" value="1"/>
</dbReference>
<evidence type="ECO:0000256" key="1">
    <source>
        <dbReference type="ARBA" id="ARBA00004123"/>
    </source>
</evidence>
<evidence type="ECO:0000256" key="9">
    <source>
        <dbReference type="ARBA" id="ARBA00022833"/>
    </source>
</evidence>
<dbReference type="SUPFAM" id="SSF54197">
    <property type="entry name" value="HIT-like"/>
    <property type="match status" value="1"/>
</dbReference>
<evidence type="ECO:0000256" key="19">
    <source>
        <dbReference type="SAM" id="MobiDB-lite"/>
    </source>
</evidence>
<dbReference type="GO" id="GO:0033699">
    <property type="term" value="F:DNA 5'-adenosine monophosphate hydrolase activity"/>
    <property type="evidence" value="ECO:0007669"/>
    <property type="project" value="UniProtKB-EC"/>
</dbReference>
<evidence type="ECO:0000256" key="3">
    <source>
        <dbReference type="ARBA" id="ARBA00012495"/>
    </source>
</evidence>
<evidence type="ECO:0000313" key="22">
    <source>
        <dbReference type="EMBL" id="QSZ36899.1"/>
    </source>
</evidence>
<evidence type="ECO:0000256" key="5">
    <source>
        <dbReference type="ARBA" id="ARBA00022490"/>
    </source>
</evidence>
<feature type="compositionally biased region" description="Polar residues" evidence="19">
    <location>
        <begin position="18"/>
        <end position="58"/>
    </location>
</feature>
<evidence type="ECO:0000256" key="15">
    <source>
        <dbReference type="ARBA" id="ARBA00044713"/>
    </source>
</evidence>
<dbReference type="AlphaFoldDB" id="A0A8A3PPS0"/>
<evidence type="ECO:0000256" key="13">
    <source>
        <dbReference type="ARBA" id="ARBA00024601"/>
    </source>
</evidence>
<dbReference type="InterPro" id="IPR036265">
    <property type="entry name" value="HIT-like_sf"/>
</dbReference>
<dbReference type="GO" id="GO:0003725">
    <property type="term" value="F:double-stranded RNA binding"/>
    <property type="evidence" value="ECO:0007669"/>
    <property type="project" value="TreeGrafter"/>
</dbReference>
<keyword evidence="11" id="KW-0234">DNA repair</keyword>
<comment type="catalytic activity">
    <reaction evidence="14">
        <text>a 5'-end adenosine-5'-diphospho-5'-2'-deoxyribonucleoside-DNA + H2O = a 5'-end 5'-phospho-2'-deoxyribonucleoside-DNA + AMP + 2 H(+)</text>
        <dbReference type="Rhea" id="RHEA:52128"/>
        <dbReference type="Rhea" id="RHEA-COMP:13180"/>
        <dbReference type="Rhea" id="RHEA-COMP:13181"/>
        <dbReference type="ChEBI" id="CHEBI:15377"/>
        <dbReference type="ChEBI" id="CHEBI:15378"/>
        <dbReference type="ChEBI" id="CHEBI:136412"/>
        <dbReference type="ChEBI" id="CHEBI:136413"/>
        <dbReference type="ChEBI" id="CHEBI:456215"/>
        <dbReference type="EC" id="3.6.1.71"/>
    </reaction>
</comment>
<dbReference type="GO" id="GO:0005634">
    <property type="term" value="C:nucleus"/>
    <property type="evidence" value="ECO:0007669"/>
    <property type="project" value="UniProtKB-SubCell"/>
</dbReference>
<dbReference type="EC" id="3.6.1.72" evidence="3"/>
<sequence length="287" mass="32488">MASASDTSKDSTTEADISISTQKSPMPNAFNTLMSNSRSKRPNSSATNSPPSKKMANSTPFFLGRAGLGVYLSNPSSYPSTSVIYHTPSFVAIHDLYPKSSVHALLIPREEKWNTIHPIVALSNPEFLEMVRPEAEKLKGIVASELRRRYGPESKEDLPRQRILSGEVDLDDDAEMPEGRNWGKDVMVGIHMHPSMDHVHIHVLSVDRFSSCLKKRKHYNSFATPFFVHLSEFPLSDERQEALNGRGQGKVWLEDDMKCWNCGMHFGSKFARLKEHLKLEFDEWKKK</sequence>
<dbReference type="GO" id="GO:0003697">
    <property type="term" value="F:single-stranded DNA binding"/>
    <property type="evidence" value="ECO:0007669"/>
    <property type="project" value="TreeGrafter"/>
</dbReference>
<evidence type="ECO:0000256" key="2">
    <source>
        <dbReference type="ARBA" id="ARBA00004496"/>
    </source>
</evidence>
<accession>A0A8A3PPS0</accession>
<feature type="domain" description="HIT" evidence="20">
    <location>
        <begin position="81"/>
        <end position="206"/>
    </location>
</feature>
<dbReference type="Gene3D" id="3.30.428.10">
    <property type="entry name" value="HIT-like"/>
    <property type="match status" value="1"/>
</dbReference>
<dbReference type="Proteomes" id="UP000672032">
    <property type="component" value="Chromosome 8"/>
</dbReference>
<dbReference type="OrthoDB" id="3512845at2759"/>
<evidence type="ECO:0000256" key="6">
    <source>
        <dbReference type="ARBA" id="ARBA00022723"/>
    </source>
</evidence>
<keyword evidence="5" id="KW-0963">Cytoplasm</keyword>
<evidence type="ECO:0000256" key="14">
    <source>
        <dbReference type="ARBA" id="ARBA00044639"/>
    </source>
</evidence>
<evidence type="ECO:0000259" key="20">
    <source>
        <dbReference type="Pfam" id="PF01230"/>
    </source>
</evidence>
<evidence type="ECO:0000256" key="8">
    <source>
        <dbReference type="ARBA" id="ARBA00022801"/>
    </source>
</evidence>
<evidence type="ECO:0000256" key="4">
    <source>
        <dbReference type="ARBA" id="ARBA00012496"/>
    </source>
</evidence>
<keyword evidence="7" id="KW-0227">DNA damage</keyword>
<dbReference type="Pfam" id="PF01230">
    <property type="entry name" value="HIT"/>
    <property type="match status" value="1"/>
</dbReference>
<dbReference type="GO" id="GO:0005737">
    <property type="term" value="C:cytoplasm"/>
    <property type="evidence" value="ECO:0007669"/>
    <property type="project" value="UniProtKB-SubCell"/>
</dbReference>
<dbReference type="GO" id="GO:1990165">
    <property type="term" value="F:single-strand break-containing DNA binding"/>
    <property type="evidence" value="ECO:0007669"/>
    <property type="project" value="TreeGrafter"/>
</dbReference>
<name>A0A8A3PPS0_9HELO</name>
<dbReference type="GO" id="GO:0046872">
    <property type="term" value="F:metal ion binding"/>
    <property type="evidence" value="ECO:0007669"/>
    <property type="project" value="UniProtKB-KW"/>
</dbReference>
<keyword evidence="8" id="KW-0378">Hydrolase</keyword>
<dbReference type="InterPro" id="IPR011146">
    <property type="entry name" value="HIT-like"/>
</dbReference>
<keyword evidence="23" id="KW-1185">Reference proteome</keyword>
<dbReference type="EMBL" id="CP063412">
    <property type="protein sequence ID" value="QSZ36899.1"/>
    <property type="molecule type" value="Genomic_DNA"/>
</dbReference>
<feature type="domain" description="Aprataxin C2HE/C2H2/C2HC zinc finger" evidence="21">
    <location>
        <begin position="224"/>
        <end position="283"/>
    </location>
</feature>
<dbReference type="GO" id="GO:0120108">
    <property type="term" value="F:DNA-3'-diphospho-5'-guanosine diphosphatase activity"/>
    <property type="evidence" value="ECO:0007669"/>
    <property type="project" value="UniProtKB-EC"/>
</dbReference>
<comment type="catalytic activity">
    <reaction evidence="15">
        <text>a 5'-end adenosine-5'-diphospho-5'-ribonucleoside-2'-deoxyribonucleotide-DNA + H2O = a 5'-end 5'-phospho-ribonucleoside-2'-deoxyribonucleotide-DNA + AMP + 2 H(+)</text>
        <dbReference type="Rhea" id="RHEA:52132"/>
        <dbReference type="Rhea" id="RHEA-COMP:13182"/>
        <dbReference type="Rhea" id="RHEA-COMP:13183"/>
        <dbReference type="ChEBI" id="CHEBI:15377"/>
        <dbReference type="ChEBI" id="CHEBI:15378"/>
        <dbReference type="ChEBI" id="CHEBI:136414"/>
        <dbReference type="ChEBI" id="CHEBI:136415"/>
        <dbReference type="ChEBI" id="CHEBI:456215"/>
        <dbReference type="EC" id="3.6.1.71"/>
    </reaction>
</comment>
<evidence type="ECO:0000256" key="12">
    <source>
        <dbReference type="ARBA" id="ARBA00023242"/>
    </source>
</evidence>
<comment type="function">
    <text evidence="16">DNA-binding protein involved in single-strand DNA break repair, double-strand DNA break repair and base excision repair. Resolves abortive DNA ligation intermediates formed either at base excision sites, or when DNA ligases attempt to repair non-ligatable breaks induced by reactive oxygen species. Catalyzes the release of adenylate groups covalently linked to 5'-phosphate termini, resulting in the production of 5'-phosphate termini that can be efficiently rejoined. Likewise, catalyzes the release of 3'-linked guanosine (DNAppG) and inosine (DNAppI) from DNA, but has higher specific activity with 5'-linked adenosine (AppDNA).</text>
</comment>
<reference evidence="22" key="1">
    <citation type="submission" date="2020-10" db="EMBL/GenBank/DDBJ databases">
        <title>Genome Sequence of Monilinia vaccinii-corymbosi Sheds Light on Mummy Berry Disease Infection of Blueberry and Mating Type.</title>
        <authorList>
            <person name="Yow A.G."/>
            <person name="Zhang Y."/>
            <person name="Bansal K."/>
            <person name="Eacker S.M."/>
            <person name="Sullivan S."/>
            <person name="Liachko I."/>
            <person name="Cubeta M.A."/>
            <person name="Rollins J.A."/>
            <person name="Ashrafi H."/>
        </authorList>
    </citation>
    <scope>NUCLEOTIDE SEQUENCE</scope>
    <source>
        <strain evidence="22">RL-1</strain>
    </source>
</reference>
<evidence type="ECO:0000256" key="18">
    <source>
        <dbReference type="ARBA" id="ARBA00076243"/>
    </source>
</evidence>
<dbReference type="PANTHER" id="PTHR12486:SF4">
    <property type="entry name" value="APRATAXIN"/>
    <property type="match status" value="1"/>
</dbReference>
<evidence type="ECO:0000256" key="10">
    <source>
        <dbReference type="ARBA" id="ARBA00023125"/>
    </source>
</evidence>
<evidence type="ECO:0000256" key="17">
    <source>
        <dbReference type="ARBA" id="ARBA00068941"/>
    </source>
</evidence>
<keyword evidence="10" id="KW-0238">DNA-binding</keyword>
<dbReference type="EC" id="3.6.1.71" evidence="4"/>
<dbReference type="GO" id="GO:0000012">
    <property type="term" value="P:single strand break repair"/>
    <property type="evidence" value="ECO:0007669"/>
    <property type="project" value="TreeGrafter"/>
</dbReference>
<evidence type="ECO:0000259" key="21">
    <source>
        <dbReference type="Pfam" id="PF16278"/>
    </source>
</evidence>
<dbReference type="GO" id="GO:0030983">
    <property type="term" value="F:mismatched DNA binding"/>
    <property type="evidence" value="ECO:0007669"/>
    <property type="project" value="TreeGrafter"/>
</dbReference>
<evidence type="ECO:0000256" key="11">
    <source>
        <dbReference type="ARBA" id="ARBA00023204"/>
    </source>
</evidence>
<keyword evidence="9" id="KW-0862">Zinc</keyword>
<organism evidence="22 23">
    <name type="scientific">Monilinia vaccinii-corymbosi</name>
    <dbReference type="NCBI Taxonomy" id="61207"/>
    <lineage>
        <taxon>Eukaryota</taxon>
        <taxon>Fungi</taxon>
        <taxon>Dikarya</taxon>
        <taxon>Ascomycota</taxon>
        <taxon>Pezizomycotina</taxon>
        <taxon>Leotiomycetes</taxon>
        <taxon>Helotiales</taxon>
        <taxon>Sclerotiniaceae</taxon>
        <taxon>Monilinia</taxon>
    </lineage>
</organism>
<keyword evidence="6" id="KW-0479">Metal-binding</keyword>
<evidence type="ECO:0000313" key="23">
    <source>
        <dbReference type="Proteomes" id="UP000672032"/>
    </source>
</evidence>
<comment type="catalytic activity">
    <reaction evidence="13">
        <text>a 3'-end 2'-deoxyribonucleotide-3'-diphospho-5'-guanosine-DNA + H2O = a 3'-end 2'-deoxyribonucleotide 3'-phosphate-DNA + GMP + 2 H(+)</text>
        <dbReference type="Rhea" id="RHEA:52140"/>
        <dbReference type="Rhea" id="RHEA-COMP:13186"/>
        <dbReference type="Rhea" id="RHEA-COMP:13187"/>
        <dbReference type="ChEBI" id="CHEBI:15377"/>
        <dbReference type="ChEBI" id="CHEBI:15378"/>
        <dbReference type="ChEBI" id="CHEBI:58115"/>
        <dbReference type="ChEBI" id="CHEBI:136419"/>
        <dbReference type="ChEBI" id="CHEBI:136420"/>
        <dbReference type="EC" id="3.6.1.72"/>
    </reaction>
</comment>
<dbReference type="PANTHER" id="PTHR12486">
    <property type="entry name" value="APRATAXIN-RELATED"/>
    <property type="match status" value="1"/>
</dbReference>
<dbReference type="InterPro" id="IPR032566">
    <property type="entry name" value="Znf-C2HE"/>
</dbReference>
<feature type="region of interest" description="Disordered" evidence="19">
    <location>
        <begin position="1"/>
        <end position="58"/>
    </location>
</feature>
<gene>
    <name evidence="22" type="ORF">DSL72_008989</name>
</gene>
<proteinExistence type="predicted"/>
<evidence type="ECO:0000256" key="16">
    <source>
        <dbReference type="ARBA" id="ARBA00059438"/>
    </source>
</evidence>